<keyword evidence="4" id="KW-1003">Cell membrane</keyword>
<evidence type="ECO:0000256" key="4">
    <source>
        <dbReference type="ARBA" id="ARBA00022475"/>
    </source>
</evidence>
<evidence type="ECO:0000256" key="2">
    <source>
        <dbReference type="ARBA" id="ARBA00009477"/>
    </source>
</evidence>
<dbReference type="FunFam" id="2.40.30.170:FF:000007">
    <property type="entry name" value="Macrolide transporter subunit MacA"/>
    <property type="match status" value="1"/>
</dbReference>
<dbReference type="SUPFAM" id="SSF52540">
    <property type="entry name" value="P-loop containing nucleoside triphosphate hydrolases"/>
    <property type="match status" value="1"/>
</dbReference>
<dbReference type="Pfam" id="PF25967">
    <property type="entry name" value="RND-MFP_C"/>
    <property type="match status" value="1"/>
</dbReference>
<protein>
    <submittedName>
        <fullName evidence="15">Macrolide-specific efflux protein macA</fullName>
    </submittedName>
</protein>
<evidence type="ECO:0000259" key="14">
    <source>
        <dbReference type="Pfam" id="PF25967"/>
    </source>
</evidence>
<feature type="coiled-coil region" evidence="8">
    <location>
        <begin position="102"/>
        <end position="138"/>
    </location>
</feature>
<keyword evidence="9" id="KW-1133">Transmembrane helix</keyword>
<evidence type="ECO:0000313" key="16">
    <source>
        <dbReference type="Proteomes" id="UP000254765"/>
    </source>
</evidence>
<comment type="similarity">
    <text evidence="2">Belongs to the membrane fusion protein (MFP) (TC 8.A.1) family.</text>
</comment>
<dbReference type="Gene3D" id="6.10.140.1990">
    <property type="match status" value="1"/>
</dbReference>
<proteinExistence type="inferred from homology"/>
<dbReference type="Gene3D" id="2.40.50.100">
    <property type="match status" value="1"/>
</dbReference>
<dbReference type="Gene3D" id="2.40.420.20">
    <property type="match status" value="1"/>
</dbReference>
<evidence type="ECO:0000259" key="12">
    <source>
        <dbReference type="Pfam" id="PF25917"/>
    </source>
</evidence>
<organism evidence="15 16">
    <name type="scientific">Serratia marcescens</name>
    <dbReference type="NCBI Taxonomy" id="615"/>
    <lineage>
        <taxon>Bacteria</taxon>
        <taxon>Pseudomonadati</taxon>
        <taxon>Pseudomonadota</taxon>
        <taxon>Gammaproteobacteria</taxon>
        <taxon>Enterobacterales</taxon>
        <taxon>Yersiniaceae</taxon>
        <taxon>Serratia</taxon>
    </lineage>
</organism>
<evidence type="ECO:0000256" key="8">
    <source>
        <dbReference type="SAM" id="Coils"/>
    </source>
</evidence>
<feature type="domain" description="Multidrug resistance protein MdtA-like alpha-helical hairpin" evidence="11">
    <location>
        <begin position="109"/>
        <end position="185"/>
    </location>
</feature>
<evidence type="ECO:0000313" key="15">
    <source>
        <dbReference type="EMBL" id="SUI74735.1"/>
    </source>
</evidence>
<dbReference type="InterPro" id="IPR030190">
    <property type="entry name" value="MacA_alpha-hairpin_sf"/>
</dbReference>
<dbReference type="NCBIfam" id="TIGR01730">
    <property type="entry name" value="RND_mfp"/>
    <property type="match status" value="1"/>
</dbReference>
<keyword evidence="3" id="KW-0813">Transport</keyword>
<comment type="subcellular location">
    <subcellularLocation>
        <location evidence="1">Cell membrane</location>
    </subcellularLocation>
</comment>
<feature type="domain" description="ABC transporter" evidence="10">
    <location>
        <begin position="396"/>
        <end position="489"/>
    </location>
</feature>
<dbReference type="Pfam" id="PF25876">
    <property type="entry name" value="HH_MFP_RND"/>
    <property type="match status" value="1"/>
</dbReference>
<feature type="domain" description="Multidrug resistance protein MdtA-like beta-barrel" evidence="13">
    <location>
        <begin position="223"/>
        <end position="301"/>
    </location>
</feature>
<feature type="domain" description="Multidrug resistance protein MdtA-like barrel-sandwich hybrid" evidence="12">
    <location>
        <begin position="61"/>
        <end position="217"/>
    </location>
</feature>
<feature type="domain" description="Multidrug resistance protein MdtA-like C-terminal permuted SH3" evidence="14">
    <location>
        <begin position="306"/>
        <end position="361"/>
    </location>
</feature>
<evidence type="ECO:0000259" key="10">
    <source>
        <dbReference type="Pfam" id="PF00005"/>
    </source>
</evidence>
<evidence type="ECO:0000259" key="11">
    <source>
        <dbReference type="Pfam" id="PF25876"/>
    </source>
</evidence>
<evidence type="ECO:0000256" key="9">
    <source>
        <dbReference type="SAM" id="Phobius"/>
    </source>
</evidence>
<dbReference type="GO" id="GO:0019898">
    <property type="term" value="C:extrinsic component of membrane"/>
    <property type="evidence" value="ECO:0007669"/>
    <property type="project" value="InterPro"/>
</dbReference>
<dbReference type="GO" id="GO:0015562">
    <property type="term" value="F:efflux transmembrane transporter activity"/>
    <property type="evidence" value="ECO:0007669"/>
    <property type="project" value="TreeGrafter"/>
</dbReference>
<dbReference type="InterPro" id="IPR003439">
    <property type="entry name" value="ABC_transporter-like_ATP-bd"/>
</dbReference>
<dbReference type="Pfam" id="PF25917">
    <property type="entry name" value="BSH_RND"/>
    <property type="match status" value="1"/>
</dbReference>
<dbReference type="InterPro" id="IPR027417">
    <property type="entry name" value="P-loop_NTPase"/>
</dbReference>
<dbReference type="Proteomes" id="UP000254765">
    <property type="component" value="Unassembled WGS sequence"/>
</dbReference>
<keyword evidence="7 9" id="KW-0472">Membrane</keyword>
<accession>A0A380A753</accession>
<dbReference type="NCBIfam" id="NF008606">
    <property type="entry name" value="PRK11578.1"/>
    <property type="match status" value="1"/>
</dbReference>
<dbReference type="GO" id="GO:0030313">
    <property type="term" value="C:cell envelope"/>
    <property type="evidence" value="ECO:0007669"/>
    <property type="project" value="UniProtKB-SubCell"/>
</dbReference>
<dbReference type="AlphaFoldDB" id="A0A380A753"/>
<dbReference type="Pfam" id="PF00005">
    <property type="entry name" value="ABC_tran"/>
    <property type="match status" value="1"/>
</dbReference>
<keyword evidence="9" id="KW-0812">Transmembrane</keyword>
<evidence type="ECO:0000256" key="1">
    <source>
        <dbReference type="ARBA" id="ARBA00004236"/>
    </source>
</evidence>
<dbReference type="EMBL" id="UGYK01000002">
    <property type="protein sequence ID" value="SUI74735.1"/>
    <property type="molecule type" value="Genomic_DNA"/>
</dbReference>
<dbReference type="SUPFAM" id="SSF111369">
    <property type="entry name" value="HlyD-like secretion proteins"/>
    <property type="match status" value="1"/>
</dbReference>
<evidence type="ECO:0000256" key="3">
    <source>
        <dbReference type="ARBA" id="ARBA00022448"/>
    </source>
</evidence>
<dbReference type="Gene3D" id="3.40.50.300">
    <property type="entry name" value="P-loop containing nucleotide triphosphate hydrolases"/>
    <property type="match status" value="1"/>
</dbReference>
<dbReference type="InterPro" id="IPR058623">
    <property type="entry name" value="MacA"/>
</dbReference>
<name>A0A380A753_SERMA</name>
<dbReference type="PANTHER" id="PTHR30469:SF34">
    <property type="entry name" value="MACROLIDE EXPORT PROTEIN MACA"/>
    <property type="match status" value="1"/>
</dbReference>
<dbReference type="InterPro" id="IPR058625">
    <property type="entry name" value="MdtA-like_BSH"/>
</dbReference>
<dbReference type="GO" id="GO:1990961">
    <property type="term" value="P:xenobiotic detoxification by transmembrane export across the plasma membrane"/>
    <property type="evidence" value="ECO:0007669"/>
    <property type="project" value="InterPro"/>
</dbReference>
<dbReference type="InterPro" id="IPR058624">
    <property type="entry name" value="MdtA-like_HH"/>
</dbReference>
<dbReference type="GO" id="GO:1990281">
    <property type="term" value="C:efflux pump complex"/>
    <property type="evidence" value="ECO:0007669"/>
    <property type="project" value="TreeGrafter"/>
</dbReference>
<sequence>MTGFKGHKRRWILVLAVIAAIAAAAVWHFRHPAPTDFKTVKVTKRDLQQNVLATGQLDAVRKVDVGAQVSGQLEKLYVEIGDKVKKGQLLGVIDPQQAQNSIREGEATLRELHAQLLQAQAEQQLAAVTLQRNQALARLQAVSRQDLDQAATQLAVKKAQVGTINAQIARNQASLDTAKINLAYTRIEAPMDGDVVQITTLQGQTVIAAQQAPNILTLADLGTMLVKAQVSEADVINLKPGQKAWFTVLGDPTRRFDGVLKDIQPTPEKVNNAIFYYARFEVPNPERLLRLQMTAQVHIQLAGVQQALVIPLAALGDQIADNRYHVSVLKQGKEEKREVAIGLRNNIDVQILRGLEAGDEVDRQPRRRGGRLMAALLQLSGIRRSYRSGEQTVEVLKGISLSIDAGEMVAIMGASGSGKSTLMNILGCLDKPSAGVYRVAGQDVATLSDDALAQLRREHFGFIFQRYHLLPHLSAAHNVEVPAVYAGLGKAARARTGGGAVAAVGGWGSASTIGRASFPAASSSASVSPAR</sequence>
<dbReference type="Gene3D" id="2.40.30.170">
    <property type="match status" value="1"/>
</dbReference>
<keyword evidence="5" id="KW-0997">Cell inner membrane</keyword>
<dbReference type="InterPro" id="IPR058626">
    <property type="entry name" value="MdtA-like_b-barrel"/>
</dbReference>
<evidence type="ECO:0000259" key="13">
    <source>
        <dbReference type="Pfam" id="PF25944"/>
    </source>
</evidence>
<evidence type="ECO:0000256" key="6">
    <source>
        <dbReference type="ARBA" id="ARBA00023054"/>
    </source>
</evidence>
<feature type="transmembrane region" description="Helical" evidence="9">
    <location>
        <begin position="12"/>
        <end position="29"/>
    </location>
</feature>
<evidence type="ECO:0000256" key="5">
    <source>
        <dbReference type="ARBA" id="ARBA00022519"/>
    </source>
</evidence>
<dbReference type="Pfam" id="PF25944">
    <property type="entry name" value="Beta-barrel_RND"/>
    <property type="match status" value="1"/>
</dbReference>
<reference evidence="15 16" key="1">
    <citation type="submission" date="2018-06" db="EMBL/GenBank/DDBJ databases">
        <authorList>
            <consortium name="Pathogen Informatics"/>
            <person name="Doyle S."/>
        </authorList>
    </citation>
    <scope>NUCLEOTIDE SEQUENCE [LARGE SCALE GENOMIC DNA]</scope>
    <source>
        <strain evidence="15 16">NCTC10211</strain>
    </source>
</reference>
<dbReference type="PANTHER" id="PTHR30469">
    <property type="entry name" value="MULTIDRUG RESISTANCE PROTEIN MDTA"/>
    <property type="match status" value="1"/>
</dbReference>
<dbReference type="GO" id="GO:1990195">
    <property type="term" value="C:macrolide transmembrane transporter complex"/>
    <property type="evidence" value="ECO:0007669"/>
    <property type="project" value="InterPro"/>
</dbReference>
<dbReference type="InterPro" id="IPR058627">
    <property type="entry name" value="MdtA-like_C"/>
</dbReference>
<evidence type="ECO:0000256" key="7">
    <source>
        <dbReference type="ARBA" id="ARBA00023136"/>
    </source>
</evidence>
<dbReference type="InterPro" id="IPR006143">
    <property type="entry name" value="RND_pump_MFP"/>
</dbReference>
<dbReference type="GO" id="GO:0016887">
    <property type="term" value="F:ATP hydrolysis activity"/>
    <property type="evidence" value="ECO:0007669"/>
    <property type="project" value="InterPro"/>
</dbReference>
<gene>
    <name evidence="15" type="primary">macA_2</name>
    <name evidence="15" type="ORF">NCTC10211_04794</name>
</gene>
<dbReference type="GO" id="GO:0005524">
    <property type="term" value="F:ATP binding"/>
    <property type="evidence" value="ECO:0007669"/>
    <property type="project" value="InterPro"/>
</dbReference>
<keyword evidence="6 8" id="KW-0175">Coiled coil</keyword>